<dbReference type="PANTHER" id="PTHR21340">
    <property type="entry name" value="DIADENOSINE 5,5-P1,P4-TETRAPHOSPHATE PYROPHOSPHOHYDROLASE MUTT"/>
    <property type="match status" value="1"/>
</dbReference>
<name>A0ABW5RHL5_9MICO</name>
<dbReference type="SUPFAM" id="SSF55811">
    <property type="entry name" value="Nudix"/>
    <property type="match status" value="1"/>
</dbReference>
<dbReference type="InterPro" id="IPR029033">
    <property type="entry name" value="His_PPase_superfam"/>
</dbReference>
<reference evidence="6" key="1">
    <citation type="journal article" date="2019" name="Int. J. Syst. Evol. Microbiol.">
        <title>The Global Catalogue of Microorganisms (GCM) 10K type strain sequencing project: providing services to taxonomists for standard genome sequencing and annotation.</title>
        <authorList>
            <consortium name="The Broad Institute Genomics Platform"/>
            <consortium name="The Broad Institute Genome Sequencing Center for Infectious Disease"/>
            <person name="Wu L."/>
            <person name="Ma J."/>
        </authorList>
    </citation>
    <scope>NUCLEOTIDE SEQUENCE [LARGE SCALE GENOMIC DNA]</scope>
    <source>
        <strain evidence="6">TISTR 1511</strain>
    </source>
</reference>
<keyword evidence="6" id="KW-1185">Reference proteome</keyword>
<dbReference type="Gene3D" id="3.40.50.1240">
    <property type="entry name" value="Phosphoglycerate mutase-like"/>
    <property type="match status" value="1"/>
</dbReference>
<evidence type="ECO:0000313" key="6">
    <source>
        <dbReference type="Proteomes" id="UP001597453"/>
    </source>
</evidence>
<dbReference type="Pfam" id="PF00293">
    <property type="entry name" value="NUDIX"/>
    <property type="match status" value="1"/>
</dbReference>
<sequence>MLHPNEYGGYTMQTTQHDDFQETVYAAGAIVWRMDGDKPRVLIIHRERHNDYSFPKGKVDPGETLPETAAREIWEETGLKVSLGAPIGIAEYELPSGRPKEVHYWAAEVSAEQFANYHFEPNEEVGSIKWMSISKAGKALTYARDAEFLEILEERIASNTARTFALMALRHAQATPAIGWPGNDESRPLTSRGQAQAMQVAPMLQAYAPARLISSTAVRCLSTLGPLADATALTPEITESISQNLSLGWSAVADTVSEVLDAGVSTVLCSHSPMIPPILDAVSNRCEIGDSSLTRLGMLATAEFVALHIAKTPAGLQLVATEAHGPQI</sequence>
<feature type="domain" description="Nudix hydrolase" evidence="4">
    <location>
        <begin position="22"/>
        <end position="153"/>
    </location>
</feature>
<evidence type="ECO:0000259" key="4">
    <source>
        <dbReference type="PROSITE" id="PS51462"/>
    </source>
</evidence>
<dbReference type="Pfam" id="PF00300">
    <property type="entry name" value="His_Phos_1"/>
    <property type="match status" value="1"/>
</dbReference>
<dbReference type="RefSeq" id="WP_083524492.1">
    <property type="nucleotide sequence ID" value="NZ_JBHUNF010000002.1"/>
</dbReference>
<dbReference type="InterPro" id="IPR020084">
    <property type="entry name" value="NUDIX_hydrolase_CS"/>
</dbReference>
<dbReference type="PANTHER" id="PTHR21340:SF0">
    <property type="entry name" value="BIS(5'-NUCLEOSYL)-TETRAPHOSPHATASE [ASYMMETRICAL]"/>
    <property type="match status" value="1"/>
</dbReference>
<evidence type="ECO:0000256" key="2">
    <source>
        <dbReference type="ARBA" id="ARBA00022801"/>
    </source>
</evidence>
<dbReference type="CDD" id="cd03673">
    <property type="entry name" value="NUDIX_Ap6A_hydrolase"/>
    <property type="match status" value="1"/>
</dbReference>
<keyword evidence="2 3" id="KW-0378">Hydrolase</keyword>
<proteinExistence type="inferred from homology"/>
<protein>
    <submittedName>
        <fullName evidence="5">NUDIX domain-containing protein</fullName>
    </submittedName>
</protein>
<dbReference type="InterPro" id="IPR051325">
    <property type="entry name" value="Nudix_hydrolase_domain"/>
</dbReference>
<comment type="similarity">
    <text evidence="1 3">Belongs to the Nudix hydrolase family.</text>
</comment>
<dbReference type="Proteomes" id="UP001597453">
    <property type="component" value="Unassembled WGS sequence"/>
</dbReference>
<dbReference type="Gene3D" id="3.90.79.10">
    <property type="entry name" value="Nucleoside Triphosphate Pyrophosphohydrolase"/>
    <property type="match status" value="1"/>
</dbReference>
<dbReference type="PROSITE" id="PS00893">
    <property type="entry name" value="NUDIX_BOX"/>
    <property type="match status" value="1"/>
</dbReference>
<dbReference type="CDD" id="cd07040">
    <property type="entry name" value="HP"/>
    <property type="match status" value="1"/>
</dbReference>
<accession>A0ABW5RHL5</accession>
<organism evidence="5 6">
    <name type="scientific">Gulosibacter bifidus</name>
    <dbReference type="NCBI Taxonomy" id="272239"/>
    <lineage>
        <taxon>Bacteria</taxon>
        <taxon>Bacillati</taxon>
        <taxon>Actinomycetota</taxon>
        <taxon>Actinomycetes</taxon>
        <taxon>Micrococcales</taxon>
        <taxon>Microbacteriaceae</taxon>
        <taxon>Gulosibacter</taxon>
    </lineage>
</organism>
<dbReference type="EMBL" id="JBHUNF010000002">
    <property type="protein sequence ID" value="MFD2674392.1"/>
    <property type="molecule type" value="Genomic_DNA"/>
</dbReference>
<dbReference type="InterPro" id="IPR013078">
    <property type="entry name" value="His_Pase_superF_clade-1"/>
</dbReference>
<evidence type="ECO:0000256" key="3">
    <source>
        <dbReference type="RuleBase" id="RU003476"/>
    </source>
</evidence>
<comment type="caution">
    <text evidence="5">The sequence shown here is derived from an EMBL/GenBank/DDBJ whole genome shotgun (WGS) entry which is preliminary data.</text>
</comment>
<dbReference type="InterPro" id="IPR000086">
    <property type="entry name" value="NUDIX_hydrolase_dom"/>
</dbReference>
<evidence type="ECO:0000256" key="1">
    <source>
        <dbReference type="ARBA" id="ARBA00005582"/>
    </source>
</evidence>
<dbReference type="PRINTS" id="PR00502">
    <property type="entry name" value="NUDIXFAMILY"/>
</dbReference>
<evidence type="ECO:0000313" key="5">
    <source>
        <dbReference type="EMBL" id="MFD2674392.1"/>
    </source>
</evidence>
<dbReference type="SUPFAM" id="SSF53254">
    <property type="entry name" value="Phosphoglycerate mutase-like"/>
    <property type="match status" value="1"/>
</dbReference>
<dbReference type="PROSITE" id="PS51462">
    <property type="entry name" value="NUDIX"/>
    <property type="match status" value="1"/>
</dbReference>
<dbReference type="InterPro" id="IPR015797">
    <property type="entry name" value="NUDIX_hydrolase-like_dom_sf"/>
</dbReference>
<gene>
    <name evidence="5" type="ORF">ACFSUQ_03640</name>
</gene>
<dbReference type="InterPro" id="IPR020476">
    <property type="entry name" value="Nudix_hydrolase"/>
</dbReference>